<name>D5UWF0_TSUPD</name>
<accession>D5UWF0</accession>
<dbReference type="Gene3D" id="2.60.40.1650">
    <property type="entry name" value="Porin MspA (Ig-like beta-sandwich domain)"/>
    <property type="match status" value="1"/>
</dbReference>
<evidence type="ECO:0000313" key="2">
    <source>
        <dbReference type="Proteomes" id="UP000001213"/>
    </source>
</evidence>
<gene>
    <name evidence="1" type="ordered locus">Tpau_3365</name>
</gene>
<reference evidence="2" key="1">
    <citation type="submission" date="2010-03" db="EMBL/GenBank/DDBJ databases">
        <title>The complete chromosome of Tsukamurella paurometabola DSM 20162.</title>
        <authorList>
            <consortium name="US DOE Joint Genome Institute (JGI-PGF)"/>
            <person name="Lucas S."/>
            <person name="Copeland A."/>
            <person name="Lapidus A."/>
            <person name="Glavina del Rio T."/>
            <person name="Dalin E."/>
            <person name="Tice H."/>
            <person name="Bruce D."/>
            <person name="Goodwin L."/>
            <person name="Pitluck S."/>
            <person name="Kyrpides N."/>
            <person name="Mavromatis K."/>
            <person name="Ivanova N."/>
            <person name="Mikhailova N."/>
            <person name="Munk A.C."/>
            <person name="Brettin T."/>
            <person name="Detter J.C."/>
            <person name="Tapia R."/>
            <person name="Han C."/>
            <person name="Larimer F."/>
            <person name="Land M."/>
            <person name="Hauser L."/>
            <person name="Markowitz V."/>
            <person name="Cheng J.-F."/>
            <person name="Hugenholtz P."/>
            <person name="Woyke T."/>
            <person name="Wu D."/>
            <person name="Jando M."/>
            <person name="Brambilla E."/>
            <person name="Klenk H.-P."/>
            <person name="Eisen J.A."/>
        </authorList>
    </citation>
    <scope>NUCLEOTIDE SEQUENCE [LARGE SCALE GENOMIC DNA]</scope>
    <source>
        <strain evidence="2">ATCC 8368 / DSM 20162 / CCUG 35730 / CIP 100753 / JCM 10117 / KCTC 9821 / NBRC 16120 / NCIMB 702349 / NCTC 13040</strain>
    </source>
</reference>
<dbReference type="InterPro" id="IPR015286">
    <property type="entry name" value="Porin_fam_mycobact-type"/>
</dbReference>
<dbReference type="KEGG" id="tpr:Tpau_3365"/>
<dbReference type="HOGENOM" id="CLU_105451_0_0_11"/>
<protein>
    <submittedName>
        <fullName evidence="1">MspA family protein</fullName>
    </submittedName>
</protein>
<dbReference type="Proteomes" id="UP000001213">
    <property type="component" value="Chromosome"/>
</dbReference>
<dbReference type="EMBL" id="CP001966">
    <property type="protein sequence ID" value="ADG79949.1"/>
    <property type="molecule type" value="Genomic_DNA"/>
</dbReference>
<evidence type="ECO:0000313" key="1">
    <source>
        <dbReference type="EMBL" id="ADG79949.1"/>
    </source>
</evidence>
<sequence length="194" mass="19984">MQYLKNSEGAAAKIALFDMKARIFPPLAGDQKSRLAYVDGKAETSITAGEGLTSASIEVGYVVACGVKDGGFESWIGTNQSIGSTVGAGAGGGFGGPFPWGGVGVGGSVNGQLGMSQNQVIKTAPGTIQYFPVGVKEIANPKPGEKFGVRFAEKRISVEGCIGSVDAVAYATGKLSTRYFDDAKTAYSEIIRLA</sequence>
<dbReference type="AlphaFoldDB" id="D5UWF0"/>
<dbReference type="Gene3D" id="2.10.300.10">
    <property type="entry name" value="Porin MspA ribbon domain"/>
    <property type="match status" value="1"/>
</dbReference>
<dbReference type="Pfam" id="PF09203">
    <property type="entry name" value="MspA"/>
    <property type="match status" value="1"/>
</dbReference>
<organism evidence="1 2">
    <name type="scientific">Tsukamurella paurometabola (strain ATCC 8368 / DSM 20162 / CCUG 35730 / CIP 100753 / JCM 10117 / KCTC 9821 / NBRC 16120 / NCIMB 702349 / NCTC 13040)</name>
    <name type="common">Corynebacterium paurometabolum</name>
    <dbReference type="NCBI Taxonomy" id="521096"/>
    <lineage>
        <taxon>Bacteria</taxon>
        <taxon>Bacillati</taxon>
        <taxon>Actinomycetota</taxon>
        <taxon>Actinomycetes</taxon>
        <taxon>Mycobacteriales</taxon>
        <taxon>Tsukamurellaceae</taxon>
        <taxon>Tsukamurella</taxon>
    </lineage>
</organism>
<keyword evidence="2" id="KW-1185">Reference proteome</keyword>
<dbReference type="eggNOG" id="ENOG5032E6W">
    <property type="taxonomic scope" value="Bacteria"/>
</dbReference>
<reference evidence="1 2" key="2">
    <citation type="journal article" date="2011" name="Stand. Genomic Sci.">
        <title>Complete genome sequence of Tsukamurella paurometabola type strain (no. 33).</title>
        <authorList>
            <person name="Munk A.C."/>
            <person name="Lapidus A."/>
            <person name="Lucas S."/>
            <person name="Nolan M."/>
            <person name="Tice H."/>
            <person name="Cheng J.F."/>
            <person name="Del Rio T.G."/>
            <person name="Goodwin L."/>
            <person name="Pitluck S."/>
            <person name="Liolios K."/>
            <person name="Huntemann M."/>
            <person name="Ivanova N."/>
            <person name="Mavromatis K."/>
            <person name="Mikhailova N."/>
            <person name="Pati A."/>
            <person name="Chen A."/>
            <person name="Palaniappan K."/>
            <person name="Tapia R."/>
            <person name="Han C."/>
            <person name="Land M."/>
            <person name="Hauser L."/>
            <person name="Chang Y.J."/>
            <person name="Jeffries C.D."/>
            <person name="Brettin T."/>
            <person name="Yasawong M."/>
            <person name="Brambilla E.M."/>
            <person name="Rohde M."/>
            <person name="Sikorski J."/>
            <person name="Goker M."/>
            <person name="Detter J.C."/>
            <person name="Woyke T."/>
            <person name="Bristow J."/>
            <person name="Eisen J.A."/>
            <person name="Markowitz V."/>
            <person name="Hugenholtz P."/>
            <person name="Kyrpides N.C."/>
            <person name="Klenk H.P."/>
        </authorList>
    </citation>
    <scope>NUCLEOTIDE SEQUENCE [LARGE SCALE GENOMIC DNA]</scope>
    <source>
        <strain evidence="2">ATCC 8368 / DSM 20162 / CCUG 35730 / CIP 100753 / JCM 10117 / KCTC 9821 / NBRC 16120 / NCIMB 702349 / NCTC 13040</strain>
    </source>
</reference>
<proteinExistence type="predicted"/>